<evidence type="ECO:0000256" key="8">
    <source>
        <dbReference type="ARBA" id="ARBA00038411"/>
    </source>
</evidence>
<dbReference type="AlphaFoldDB" id="A0A8T2NVA4"/>
<dbReference type="PROSITE" id="PS51381">
    <property type="entry name" value="C2_B9"/>
    <property type="match status" value="1"/>
</dbReference>
<evidence type="ECO:0000256" key="5">
    <source>
        <dbReference type="ARBA" id="ARBA00023212"/>
    </source>
</evidence>
<keyword evidence="5" id="KW-0206">Cytoskeleton</keyword>
<evidence type="ECO:0000256" key="2">
    <source>
        <dbReference type="ARBA" id="ARBA00011495"/>
    </source>
</evidence>
<comment type="function">
    <text evidence="7">Component of the tectonic-like complex, a complex localized at the transition zone of primary cilia and acting as a barrier that prevents diffusion of transmembrane proteins between the cilia and plasma membranes. Required for ciliogenesis and sonic hedgehog/SHH signaling.</text>
</comment>
<dbReference type="OrthoDB" id="431939at2759"/>
<protein>
    <recommendedName>
        <fullName evidence="9">B9 domain-containing protein 1</fullName>
    </recommendedName>
</protein>
<evidence type="ECO:0000256" key="3">
    <source>
        <dbReference type="ARBA" id="ARBA00022490"/>
    </source>
</evidence>
<dbReference type="InterPro" id="IPR010796">
    <property type="entry name" value="C2_B9-type_dom"/>
</dbReference>
<organism evidence="10 11">
    <name type="scientific">Albula glossodonta</name>
    <name type="common">roundjaw bonefish</name>
    <dbReference type="NCBI Taxonomy" id="121402"/>
    <lineage>
        <taxon>Eukaryota</taxon>
        <taxon>Metazoa</taxon>
        <taxon>Chordata</taxon>
        <taxon>Craniata</taxon>
        <taxon>Vertebrata</taxon>
        <taxon>Euteleostomi</taxon>
        <taxon>Actinopterygii</taxon>
        <taxon>Neopterygii</taxon>
        <taxon>Teleostei</taxon>
        <taxon>Albuliformes</taxon>
        <taxon>Albulidae</taxon>
        <taxon>Albula</taxon>
    </lineage>
</organism>
<comment type="similarity">
    <text evidence="8">Belongs to the B9D family.</text>
</comment>
<keyword evidence="11" id="KW-1185">Reference proteome</keyword>
<dbReference type="GO" id="GO:0036038">
    <property type="term" value="C:MKS complex"/>
    <property type="evidence" value="ECO:0007669"/>
    <property type="project" value="TreeGrafter"/>
</dbReference>
<keyword evidence="3" id="KW-0963">Cytoplasm</keyword>
<dbReference type="PANTHER" id="PTHR12968:SF1">
    <property type="entry name" value="B9 DOMAIN-CONTAINING PROTEIN 1"/>
    <property type="match status" value="1"/>
</dbReference>
<evidence type="ECO:0000256" key="9">
    <source>
        <dbReference type="ARBA" id="ARBA00039274"/>
    </source>
</evidence>
<dbReference type="EMBL" id="JAFBMS010000025">
    <property type="protein sequence ID" value="KAG9343041.1"/>
    <property type="molecule type" value="Genomic_DNA"/>
</dbReference>
<evidence type="ECO:0000256" key="1">
    <source>
        <dbReference type="ARBA" id="ARBA00004120"/>
    </source>
</evidence>
<comment type="subcellular location">
    <subcellularLocation>
        <location evidence="1">Cytoplasm</location>
        <location evidence="1">Cytoskeleton</location>
        <location evidence="1">Cilium basal body</location>
    </subcellularLocation>
</comment>
<evidence type="ECO:0000256" key="7">
    <source>
        <dbReference type="ARBA" id="ARBA00037148"/>
    </source>
</evidence>
<dbReference type="GO" id="GO:0060271">
    <property type="term" value="P:cilium assembly"/>
    <property type="evidence" value="ECO:0007669"/>
    <property type="project" value="TreeGrafter"/>
</dbReference>
<comment type="caution">
    <text evidence="10">The sequence shown here is derived from an EMBL/GenBank/DDBJ whole genome shotgun (WGS) entry which is preliminary data.</text>
</comment>
<sequence length="181" mass="20450">MRERCTDLGPAEQRNGKFPERDDLYCKYYYVYGHDWAPTLRPHVLSYLQGLEEGISQITSQGRDARHKLVWTFPLDITFKSTNPFGWPQIVVSVYGPNSFGNDVSRGYGAVQIPLTPGSWLMGRRTEFTDPKVITQGAGREGCILRAVMLSFNILTKDMKKLGYDTTCMEPQQASGPAYIT</sequence>
<gene>
    <name evidence="10" type="ORF">JZ751_015259</name>
</gene>
<keyword evidence="4" id="KW-0970">Cilium biogenesis/degradation</keyword>
<evidence type="ECO:0000256" key="4">
    <source>
        <dbReference type="ARBA" id="ARBA00022794"/>
    </source>
</evidence>
<dbReference type="Pfam" id="PF07162">
    <property type="entry name" value="B9-C2"/>
    <property type="match status" value="1"/>
</dbReference>
<dbReference type="PANTHER" id="PTHR12968">
    <property type="entry name" value="B9 DOMAIN-CONTAINING"/>
    <property type="match status" value="1"/>
</dbReference>
<accession>A0A8T2NVA4</accession>
<comment type="subunit">
    <text evidence="2">Part of the tectonic-like complex (also named B9 complex).</text>
</comment>
<evidence type="ECO:0000313" key="11">
    <source>
        <dbReference type="Proteomes" id="UP000824540"/>
    </source>
</evidence>
<name>A0A8T2NVA4_9TELE</name>
<keyword evidence="6" id="KW-0966">Cell projection</keyword>
<evidence type="ECO:0000256" key="6">
    <source>
        <dbReference type="ARBA" id="ARBA00023273"/>
    </source>
</evidence>
<reference evidence="10" key="1">
    <citation type="thesis" date="2021" institute="BYU ScholarsArchive" country="Provo, UT, USA">
        <title>Applications of and Algorithms for Genome Assembly and Genomic Analyses with an Emphasis on Marine Teleosts.</title>
        <authorList>
            <person name="Pickett B.D."/>
        </authorList>
    </citation>
    <scope>NUCLEOTIDE SEQUENCE</scope>
    <source>
        <strain evidence="10">HI-2016</strain>
    </source>
</reference>
<dbReference type="Proteomes" id="UP000824540">
    <property type="component" value="Unassembled WGS sequence"/>
</dbReference>
<evidence type="ECO:0000313" key="10">
    <source>
        <dbReference type="EMBL" id="KAG9343041.1"/>
    </source>
</evidence>
<proteinExistence type="inferred from homology"/>